<sequence length="211" mass="24768">MPLSNNPHYGFHPVHESAVGDPHIPRFYNHPYPGNFLTDNLVDDLPYASYIRAELCLEYTYEVETQYLLGGEFVTLPVVQRVYRRDPDLRWSEIRTALIEGTIPKRYNHPAATHAPMNSATFQKFIDRFFVVDLANGSEYLCEKSTGRPVEKQHSDFEWVLEMMLPLEFSEAELLEFSPQGLAERVLKRTGRWHLDRFLRAKMHWLYLHRA</sequence>
<keyword evidence="2" id="KW-1185">Reference proteome</keyword>
<proteinExistence type="predicted"/>
<comment type="caution">
    <text evidence="1">The sequence shown here is derived from an EMBL/GenBank/DDBJ whole genome shotgun (WGS) entry which is preliminary data.</text>
</comment>
<reference evidence="1" key="1">
    <citation type="submission" date="2023-03" db="EMBL/GenBank/DDBJ databases">
        <title>Massive genome expansion in bonnet fungi (Mycena s.s.) driven by repeated elements and novel gene families across ecological guilds.</title>
        <authorList>
            <consortium name="Lawrence Berkeley National Laboratory"/>
            <person name="Harder C.B."/>
            <person name="Miyauchi S."/>
            <person name="Viragh M."/>
            <person name="Kuo A."/>
            <person name="Thoen E."/>
            <person name="Andreopoulos B."/>
            <person name="Lu D."/>
            <person name="Skrede I."/>
            <person name="Drula E."/>
            <person name="Henrissat B."/>
            <person name="Morin E."/>
            <person name="Kohler A."/>
            <person name="Barry K."/>
            <person name="LaButti K."/>
            <person name="Morin E."/>
            <person name="Salamov A."/>
            <person name="Lipzen A."/>
            <person name="Mereny Z."/>
            <person name="Hegedus B."/>
            <person name="Baldrian P."/>
            <person name="Stursova M."/>
            <person name="Weitz H."/>
            <person name="Taylor A."/>
            <person name="Grigoriev I.V."/>
            <person name="Nagy L.G."/>
            <person name="Martin F."/>
            <person name="Kauserud H."/>
        </authorList>
    </citation>
    <scope>NUCLEOTIDE SEQUENCE</scope>
    <source>
        <strain evidence="1">CBHHK173m</strain>
    </source>
</reference>
<dbReference type="AlphaFoldDB" id="A0AAD6TLN0"/>
<dbReference type="Proteomes" id="UP001222325">
    <property type="component" value="Unassembled WGS sequence"/>
</dbReference>
<evidence type="ECO:0000313" key="2">
    <source>
        <dbReference type="Proteomes" id="UP001222325"/>
    </source>
</evidence>
<dbReference type="EMBL" id="JARJCN010000134">
    <property type="protein sequence ID" value="KAJ7070260.1"/>
    <property type="molecule type" value="Genomic_DNA"/>
</dbReference>
<protein>
    <submittedName>
        <fullName evidence="1">Uncharacterized protein</fullName>
    </submittedName>
</protein>
<organism evidence="1 2">
    <name type="scientific">Mycena belliarum</name>
    <dbReference type="NCBI Taxonomy" id="1033014"/>
    <lineage>
        <taxon>Eukaryota</taxon>
        <taxon>Fungi</taxon>
        <taxon>Dikarya</taxon>
        <taxon>Basidiomycota</taxon>
        <taxon>Agaricomycotina</taxon>
        <taxon>Agaricomycetes</taxon>
        <taxon>Agaricomycetidae</taxon>
        <taxon>Agaricales</taxon>
        <taxon>Marasmiineae</taxon>
        <taxon>Mycenaceae</taxon>
        <taxon>Mycena</taxon>
    </lineage>
</organism>
<accession>A0AAD6TLN0</accession>
<gene>
    <name evidence="1" type="ORF">B0H15DRAFT_957821</name>
</gene>
<name>A0AAD6TLN0_9AGAR</name>
<evidence type="ECO:0000313" key="1">
    <source>
        <dbReference type="EMBL" id="KAJ7070260.1"/>
    </source>
</evidence>